<dbReference type="EMBL" id="CAJVPW010005570">
    <property type="protein sequence ID" value="CAG8557085.1"/>
    <property type="molecule type" value="Genomic_DNA"/>
</dbReference>
<evidence type="ECO:0000313" key="1">
    <source>
        <dbReference type="EMBL" id="CAG8557085.1"/>
    </source>
</evidence>
<keyword evidence="2" id="KW-1185">Reference proteome</keyword>
<evidence type="ECO:0000313" key="2">
    <source>
        <dbReference type="Proteomes" id="UP000789366"/>
    </source>
</evidence>
<accession>A0ACA9LZB9</accession>
<feature type="non-terminal residue" evidence="1">
    <location>
        <position position="575"/>
    </location>
</feature>
<comment type="caution">
    <text evidence="1">The sequence shown here is derived from an EMBL/GenBank/DDBJ whole genome shotgun (WGS) entry which is preliminary data.</text>
</comment>
<name>A0ACA9LZB9_9GLOM</name>
<reference evidence="1" key="1">
    <citation type="submission" date="2021-06" db="EMBL/GenBank/DDBJ databases">
        <authorList>
            <person name="Kallberg Y."/>
            <person name="Tangrot J."/>
            <person name="Rosling A."/>
        </authorList>
    </citation>
    <scope>NUCLEOTIDE SEQUENCE</scope>
    <source>
        <strain evidence="1">28 12/20/2015</strain>
    </source>
</reference>
<sequence length="575" mass="66454">MKPENECMELEKKCKELQSDLESQNNESIKPYLDQIKELKRQLKNQDQDHKTLQTNYQNLDTKYRTLEASNQTIKTRYDDLENNYRILESESKNHEKSFSTNLNIINNLTKTNEDLKKTNEDLKKEATKYQSALGNATSFHLGHKDSDSAGQLSKDILDLHNILDKFCGLKKVAIINEPEINKLLQQNGCSISGGVKKNKNLISGLLERIVIETIIKKSNEYLESQEHDKDIEWGDPNLEMKIVYTTEQLLNLTKSIPEYRTGTDAVSKAISTKLRQQVYGVLGNRGFSNIGDKEHPLIVKLRSEINDLMNRYRTITNEEKLSENEAIIDTIIRQVINIFLFRLKVQEPVAEWKFFENKSSINTIMMEASLDSGDLEKLCVDVCAFPVIGSNLCEANQEDKHMKVIFPARIIPTKAISLTRISNNLDNMTYTKDKDIINSKYEKHQTGNNEYQNIERYSTTRMENSKQLELKRQTTGKDTEYQGYRIPNSRGEKYETSGIEDDKYQTMVTGNTGHEKYETLNDKKVRYTPTVEDTKQQKWVILINKYICQAIVMGSIKHLEQEISNNGDRDIKQR</sequence>
<organism evidence="1 2">
    <name type="scientific">Cetraspora pellucida</name>
    <dbReference type="NCBI Taxonomy" id="1433469"/>
    <lineage>
        <taxon>Eukaryota</taxon>
        <taxon>Fungi</taxon>
        <taxon>Fungi incertae sedis</taxon>
        <taxon>Mucoromycota</taxon>
        <taxon>Glomeromycotina</taxon>
        <taxon>Glomeromycetes</taxon>
        <taxon>Diversisporales</taxon>
        <taxon>Gigasporaceae</taxon>
        <taxon>Cetraspora</taxon>
    </lineage>
</organism>
<protein>
    <submittedName>
        <fullName evidence="1">929_t:CDS:1</fullName>
    </submittedName>
</protein>
<dbReference type="Proteomes" id="UP000789366">
    <property type="component" value="Unassembled WGS sequence"/>
</dbReference>
<gene>
    <name evidence="1" type="ORF">SPELUC_LOCUS5448</name>
</gene>
<proteinExistence type="predicted"/>